<keyword evidence="3" id="KW-0964">Secreted</keyword>
<comment type="subcellular location">
    <subcellularLocation>
        <location evidence="1">Host cell</location>
    </subcellularLocation>
    <subcellularLocation>
        <location evidence="2">Secreted</location>
    </subcellularLocation>
</comment>
<feature type="domain" description="Crinkler effector protein N-terminal" evidence="4">
    <location>
        <begin position="3"/>
        <end position="109"/>
    </location>
</feature>
<dbReference type="EMBL" id="BLAL01000030">
    <property type="protein sequence ID" value="GES77609.1"/>
    <property type="molecule type" value="Genomic_DNA"/>
</dbReference>
<comment type="caution">
    <text evidence="5">The sequence shown here is derived from an EMBL/GenBank/DDBJ whole genome shotgun (WGS) entry which is preliminary data.</text>
</comment>
<evidence type="ECO:0000256" key="3">
    <source>
        <dbReference type="ARBA" id="ARBA00022525"/>
    </source>
</evidence>
<proteinExistence type="predicted"/>
<evidence type="ECO:0000313" key="5">
    <source>
        <dbReference type="EMBL" id="GES77609.1"/>
    </source>
</evidence>
<sequence length="379" mass="44177">MTSLRCFVVTTSHTNTISIKVDGKDTIDDLRKKIKANEDYELDEQDEFTVWKINLPKKEYRKKAGLVRSYIPFNLSVKEVLDGEELRVSKMKIEEIFPHADKNYYHVAIQILPLPNNSAHIFVDDSNLFIEGKFAIGTREKLGCNSSRGLQLQEFRIDHGMLLEVVLDGRPKGSKPVLVGSRPPSDENLWNFIRKYDYEVNVLDRNVQGCEKGVDPTLGYAIDSTVSSHPPGILILVAGDGDYYPHIMPALHYNWKVEVWFWKQAISKRLKDAFSENNKVKFQSLEDRYKLFSYGDGVPSFKSNLAFLILHGEAIYEWKNRDIFECFRSLDLFGWLKWVDNYTVHLYFKKGKLERAKKWINENWQFLRFYNERKIIAGL</sequence>
<accession>A0A8H3L1N2</accession>
<protein>
    <submittedName>
        <fullName evidence="5">NYN domain-containing protein</fullName>
    </submittedName>
</protein>
<dbReference type="AlphaFoldDB" id="A0A8H3L1N2"/>
<dbReference type="OrthoDB" id="2419124at2759"/>
<reference evidence="5" key="1">
    <citation type="submission" date="2019-10" db="EMBL/GenBank/DDBJ databases">
        <title>Conservation and host-specific expression of non-tandemly repeated heterogenous ribosome RNA gene in arbuscular mycorrhizal fungi.</title>
        <authorList>
            <person name="Maeda T."/>
            <person name="Kobayashi Y."/>
            <person name="Nakagawa T."/>
            <person name="Ezawa T."/>
            <person name="Yamaguchi K."/>
            <person name="Bino T."/>
            <person name="Nishimoto Y."/>
            <person name="Shigenobu S."/>
            <person name="Kawaguchi M."/>
        </authorList>
    </citation>
    <scope>NUCLEOTIDE SEQUENCE</scope>
    <source>
        <strain evidence="5">HR1</strain>
    </source>
</reference>
<dbReference type="GO" id="GO:0005576">
    <property type="term" value="C:extracellular region"/>
    <property type="evidence" value="ECO:0007669"/>
    <property type="project" value="UniProtKB-SubCell"/>
</dbReference>
<evidence type="ECO:0000259" key="4">
    <source>
        <dbReference type="Pfam" id="PF20147"/>
    </source>
</evidence>
<evidence type="ECO:0000256" key="2">
    <source>
        <dbReference type="ARBA" id="ARBA00004613"/>
    </source>
</evidence>
<dbReference type="Gene3D" id="3.40.50.1010">
    <property type="entry name" value="5'-nuclease"/>
    <property type="match status" value="1"/>
</dbReference>
<organism evidence="5 6">
    <name type="scientific">Rhizophagus clarus</name>
    <dbReference type="NCBI Taxonomy" id="94130"/>
    <lineage>
        <taxon>Eukaryota</taxon>
        <taxon>Fungi</taxon>
        <taxon>Fungi incertae sedis</taxon>
        <taxon>Mucoromycota</taxon>
        <taxon>Glomeromycotina</taxon>
        <taxon>Glomeromycetes</taxon>
        <taxon>Glomerales</taxon>
        <taxon>Glomeraceae</taxon>
        <taxon>Rhizophagus</taxon>
    </lineage>
</organism>
<dbReference type="Proteomes" id="UP000615446">
    <property type="component" value="Unassembled WGS sequence"/>
</dbReference>
<evidence type="ECO:0000256" key="1">
    <source>
        <dbReference type="ARBA" id="ARBA00004340"/>
    </source>
</evidence>
<evidence type="ECO:0000313" key="6">
    <source>
        <dbReference type="Proteomes" id="UP000615446"/>
    </source>
</evidence>
<gene>
    <name evidence="5" type="ORF">RCL2_000496400</name>
</gene>
<dbReference type="Pfam" id="PF20147">
    <property type="entry name" value="Crinkler"/>
    <property type="match status" value="1"/>
</dbReference>
<name>A0A8H3L1N2_9GLOM</name>
<dbReference type="GO" id="GO:0043657">
    <property type="term" value="C:host cell"/>
    <property type="evidence" value="ECO:0007669"/>
    <property type="project" value="UniProtKB-SubCell"/>
</dbReference>
<dbReference type="InterPro" id="IPR045379">
    <property type="entry name" value="Crinkler_N"/>
</dbReference>